<dbReference type="Pfam" id="PF07647">
    <property type="entry name" value="SAM_2"/>
    <property type="match status" value="1"/>
</dbReference>
<comment type="caution">
    <text evidence="2">The sequence shown here is derived from an EMBL/GenBank/DDBJ whole genome shotgun (WGS) entry which is preliminary data.</text>
</comment>
<dbReference type="EMBL" id="CAJVPQ010000137">
    <property type="protein sequence ID" value="CAG8449801.1"/>
    <property type="molecule type" value="Genomic_DNA"/>
</dbReference>
<proteinExistence type="predicted"/>
<dbReference type="SUPFAM" id="SSF47769">
    <property type="entry name" value="SAM/Pointed domain"/>
    <property type="match status" value="1"/>
</dbReference>
<sequence>MSFNVASSSTGSSIISSSDLPIAEKMKEYNAKELNRFLKKRLNNIIKYIDTLTDQEVDGEAFLDLTHAGLKAYKIPLRPTSKIVKLINEIQRVLKGTADSVYLFINNSNVYIQGKKETARRKVVDEHLVQIDYDKLVKTAQVSRHMGAIPVVIGLIPPSKDTI</sequence>
<organism evidence="2 3">
    <name type="scientific">Funneliformis caledonium</name>
    <dbReference type="NCBI Taxonomy" id="1117310"/>
    <lineage>
        <taxon>Eukaryota</taxon>
        <taxon>Fungi</taxon>
        <taxon>Fungi incertae sedis</taxon>
        <taxon>Mucoromycota</taxon>
        <taxon>Glomeromycotina</taxon>
        <taxon>Glomeromycetes</taxon>
        <taxon>Glomerales</taxon>
        <taxon>Glomeraceae</taxon>
        <taxon>Funneliformis</taxon>
    </lineage>
</organism>
<dbReference type="OrthoDB" id="76949at2759"/>
<name>A0A9N8YUB9_9GLOM</name>
<evidence type="ECO:0000313" key="2">
    <source>
        <dbReference type="EMBL" id="CAG8449801.1"/>
    </source>
</evidence>
<dbReference type="Gene3D" id="1.10.150.50">
    <property type="entry name" value="Transcription Factor, Ets-1"/>
    <property type="match status" value="1"/>
</dbReference>
<evidence type="ECO:0000259" key="1">
    <source>
        <dbReference type="Pfam" id="PF07647"/>
    </source>
</evidence>
<feature type="domain" description="SAM" evidence="1">
    <location>
        <begin position="30"/>
        <end position="93"/>
    </location>
</feature>
<keyword evidence="3" id="KW-1185">Reference proteome</keyword>
<dbReference type="Proteomes" id="UP000789570">
    <property type="component" value="Unassembled WGS sequence"/>
</dbReference>
<evidence type="ECO:0000313" key="3">
    <source>
        <dbReference type="Proteomes" id="UP000789570"/>
    </source>
</evidence>
<gene>
    <name evidence="2" type="ORF">FCALED_LOCUS1151</name>
</gene>
<dbReference type="CDD" id="cd09487">
    <property type="entry name" value="SAM_superfamily"/>
    <property type="match status" value="1"/>
</dbReference>
<dbReference type="AlphaFoldDB" id="A0A9N8YUB9"/>
<accession>A0A9N8YUB9</accession>
<protein>
    <submittedName>
        <fullName evidence="2">16570_t:CDS:1</fullName>
    </submittedName>
</protein>
<dbReference type="InterPro" id="IPR013761">
    <property type="entry name" value="SAM/pointed_sf"/>
</dbReference>
<dbReference type="InterPro" id="IPR001660">
    <property type="entry name" value="SAM"/>
</dbReference>
<reference evidence="2" key="1">
    <citation type="submission" date="2021-06" db="EMBL/GenBank/DDBJ databases">
        <authorList>
            <person name="Kallberg Y."/>
            <person name="Tangrot J."/>
            <person name="Rosling A."/>
        </authorList>
    </citation>
    <scope>NUCLEOTIDE SEQUENCE</scope>
    <source>
        <strain evidence="2">UK204</strain>
    </source>
</reference>